<dbReference type="InterPro" id="IPR036890">
    <property type="entry name" value="HATPase_C_sf"/>
</dbReference>
<dbReference type="InterPro" id="IPR000014">
    <property type="entry name" value="PAS"/>
</dbReference>
<dbReference type="SMART" id="SM00091">
    <property type="entry name" value="PAS"/>
    <property type="match status" value="1"/>
</dbReference>
<feature type="domain" description="PAS" evidence="12">
    <location>
        <begin position="141"/>
        <end position="187"/>
    </location>
</feature>
<dbReference type="InterPro" id="IPR000700">
    <property type="entry name" value="PAS-assoc_C"/>
</dbReference>
<dbReference type="SUPFAM" id="SSF52172">
    <property type="entry name" value="CheY-like"/>
    <property type="match status" value="2"/>
</dbReference>
<dbReference type="Gene3D" id="3.30.450.20">
    <property type="entry name" value="PAS domain"/>
    <property type="match status" value="1"/>
</dbReference>
<feature type="domain" description="PAC" evidence="13">
    <location>
        <begin position="217"/>
        <end position="269"/>
    </location>
</feature>
<dbReference type="SMART" id="SM00388">
    <property type="entry name" value="HisKA"/>
    <property type="match status" value="1"/>
</dbReference>
<dbReference type="EMBL" id="UWPJ01000036">
    <property type="protein sequence ID" value="VCU72089.1"/>
    <property type="molecule type" value="Genomic_DNA"/>
</dbReference>
<protein>
    <recommendedName>
        <fullName evidence="3">histidine kinase</fullName>
        <ecNumber evidence="3">2.7.13.3</ecNumber>
    </recommendedName>
</protein>
<dbReference type="EC" id="2.7.13.3" evidence="3"/>
<keyword evidence="6" id="KW-0418">Kinase</keyword>
<dbReference type="PROSITE" id="PS50112">
    <property type="entry name" value="PAS"/>
    <property type="match status" value="1"/>
</dbReference>
<dbReference type="CDD" id="cd00156">
    <property type="entry name" value="REC"/>
    <property type="match status" value="1"/>
</dbReference>
<dbReference type="PROSITE" id="PS50109">
    <property type="entry name" value="HIS_KIN"/>
    <property type="match status" value="1"/>
</dbReference>
<dbReference type="GO" id="GO:0009927">
    <property type="term" value="F:histidine phosphotransfer kinase activity"/>
    <property type="evidence" value="ECO:0007669"/>
    <property type="project" value="TreeGrafter"/>
</dbReference>
<dbReference type="SUPFAM" id="SSF55785">
    <property type="entry name" value="PYP-like sensor domain (PAS domain)"/>
    <property type="match status" value="1"/>
</dbReference>
<keyword evidence="5 14" id="KW-0808">Transferase</keyword>
<dbReference type="InterPro" id="IPR004358">
    <property type="entry name" value="Sig_transdc_His_kin-like_C"/>
</dbReference>
<dbReference type="Gene3D" id="3.40.50.2300">
    <property type="match status" value="2"/>
</dbReference>
<dbReference type="PANTHER" id="PTHR43047">
    <property type="entry name" value="TWO-COMPONENT HISTIDINE PROTEIN KINASE"/>
    <property type="match status" value="1"/>
</dbReference>
<dbReference type="Gene3D" id="1.10.287.130">
    <property type="match status" value="1"/>
</dbReference>
<feature type="coiled-coil region" evidence="8">
    <location>
        <begin position="260"/>
        <end position="287"/>
    </location>
</feature>
<dbReference type="GO" id="GO:0000155">
    <property type="term" value="F:phosphorelay sensor kinase activity"/>
    <property type="evidence" value="ECO:0007669"/>
    <property type="project" value="InterPro"/>
</dbReference>
<dbReference type="SUPFAM" id="SSF47384">
    <property type="entry name" value="Homodimeric domain of signal transducing histidine kinase"/>
    <property type="match status" value="1"/>
</dbReference>
<dbReference type="FunFam" id="3.30.565.10:FF:000006">
    <property type="entry name" value="Sensor histidine kinase WalK"/>
    <property type="match status" value="1"/>
</dbReference>
<dbReference type="CDD" id="cd00130">
    <property type="entry name" value="PAS"/>
    <property type="match status" value="1"/>
</dbReference>
<proteinExistence type="predicted"/>
<dbReference type="InterPro" id="IPR003594">
    <property type="entry name" value="HATPase_dom"/>
</dbReference>
<evidence type="ECO:0000259" key="13">
    <source>
        <dbReference type="PROSITE" id="PS50113"/>
    </source>
</evidence>
<keyword evidence="8" id="KW-0175">Coiled coil</keyword>
<feature type="region of interest" description="Disordered" evidence="9">
    <location>
        <begin position="501"/>
        <end position="521"/>
    </location>
</feature>
<dbReference type="PRINTS" id="PR00344">
    <property type="entry name" value="BCTRLSENSOR"/>
</dbReference>
<dbReference type="PROSITE" id="PS50113">
    <property type="entry name" value="PAC"/>
    <property type="match status" value="1"/>
</dbReference>
<evidence type="ECO:0000256" key="4">
    <source>
        <dbReference type="ARBA" id="ARBA00022553"/>
    </source>
</evidence>
<feature type="domain" description="Response regulatory" evidence="11">
    <location>
        <begin position="529"/>
        <end position="642"/>
    </location>
</feature>
<evidence type="ECO:0000256" key="2">
    <source>
        <dbReference type="ARBA" id="ARBA00004429"/>
    </source>
</evidence>
<evidence type="ECO:0000259" key="11">
    <source>
        <dbReference type="PROSITE" id="PS50110"/>
    </source>
</evidence>
<accession>A0A3P4B728</accession>
<dbReference type="CDD" id="cd00082">
    <property type="entry name" value="HisKA"/>
    <property type="match status" value="1"/>
</dbReference>
<evidence type="ECO:0000256" key="9">
    <source>
        <dbReference type="SAM" id="MobiDB-lite"/>
    </source>
</evidence>
<dbReference type="InterPro" id="IPR001789">
    <property type="entry name" value="Sig_transdc_resp-reg_receiver"/>
</dbReference>
<dbReference type="Proteomes" id="UP000277294">
    <property type="component" value="Unassembled WGS sequence"/>
</dbReference>
<dbReference type="GO" id="GO:0005886">
    <property type="term" value="C:plasma membrane"/>
    <property type="evidence" value="ECO:0007669"/>
    <property type="project" value="UniProtKB-SubCell"/>
</dbReference>
<comment type="catalytic activity">
    <reaction evidence="1">
        <text>ATP + protein L-histidine = ADP + protein N-phospho-L-histidine.</text>
        <dbReference type="EC" id="2.7.13.3"/>
    </reaction>
</comment>
<dbReference type="InterPro" id="IPR003661">
    <property type="entry name" value="HisK_dim/P_dom"/>
</dbReference>
<gene>
    <name evidence="14" type="primary">arcB</name>
    <name evidence="14" type="ORF">PIGHUM_04185</name>
</gene>
<evidence type="ECO:0000256" key="7">
    <source>
        <dbReference type="PROSITE-ProRule" id="PRU00169"/>
    </source>
</evidence>
<dbReference type="Pfam" id="PF00512">
    <property type="entry name" value="HisKA"/>
    <property type="match status" value="1"/>
</dbReference>
<feature type="modified residue" description="4-aspartylphosphate" evidence="7">
    <location>
        <position position="58"/>
    </location>
</feature>
<dbReference type="PROSITE" id="PS50110">
    <property type="entry name" value="RESPONSE_REGULATORY"/>
    <property type="match status" value="2"/>
</dbReference>
<evidence type="ECO:0000256" key="3">
    <source>
        <dbReference type="ARBA" id="ARBA00012438"/>
    </source>
</evidence>
<dbReference type="CDD" id="cd16922">
    <property type="entry name" value="HATPase_EvgS-ArcB-TorS-like"/>
    <property type="match status" value="1"/>
</dbReference>
<evidence type="ECO:0000256" key="8">
    <source>
        <dbReference type="SAM" id="Coils"/>
    </source>
</evidence>
<dbReference type="SUPFAM" id="SSF55874">
    <property type="entry name" value="ATPase domain of HSP90 chaperone/DNA topoisomerase II/histidine kinase"/>
    <property type="match status" value="1"/>
</dbReference>
<reference evidence="14 15" key="1">
    <citation type="submission" date="2018-10" db="EMBL/GenBank/DDBJ databases">
        <authorList>
            <person name="Criscuolo A."/>
        </authorList>
    </citation>
    <scope>NUCLEOTIDE SEQUENCE [LARGE SCALE GENOMIC DNA]</scope>
    <source>
        <strain evidence="14">DnA1</strain>
    </source>
</reference>
<evidence type="ECO:0000259" key="10">
    <source>
        <dbReference type="PROSITE" id="PS50109"/>
    </source>
</evidence>
<keyword evidence="4 7" id="KW-0597">Phosphoprotein</keyword>
<evidence type="ECO:0000313" key="14">
    <source>
        <dbReference type="EMBL" id="VCU72089.1"/>
    </source>
</evidence>
<dbReference type="InterPro" id="IPR035965">
    <property type="entry name" value="PAS-like_dom_sf"/>
</dbReference>
<feature type="modified residue" description="4-aspartylphosphate" evidence="7">
    <location>
        <position position="578"/>
    </location>
</feature>
<organism evidence="14 15">
    <name type="scientific">Pigmentiphaga humi</name>
    <dbReference type="NCBI Taxonomy" id="2478468"/>
    <lineage>
        <taxon>Bacteria</taxon>
        <taxon>Pseudomonadati</taxon>
        <taxon>Pseudomonadota</taxon>
        <taxon>Betaproteobacteria</taxon>
        <taxon>Burkholderiales</taxon>
        <taxon>Alcaligenaceae</taxon>
        <taxon>Pigmentiphaga</taxon>
    </lineage>
</organism>
<comment type="subcellular location">
    <subcellularLocation>
        <location evidence="2">Cell inner membrane</location>
        <topology evidence="2">Multi-pass membrane protein</topology>
    </subcellularLocation>
</comment>
<name>A0A3P4B728_9BURK</name>
<feature type="domain" description="Response regulatory" evidence="11">
    <location>
        <begin position="7"/>
        <end position="123"/>
    </location>
</feature>
<dbReference type="AlphaFoldDB" id="A0A3P4B728"/>
<feature type="domain" description="Histidine kinase" evidence="10">
    <location>
        <begin position="287"/>
        <end position="506"/>
    </location>
</feature>
<keyword evidence="15" id="KW-1185">Reference proteome</keyword>
<dbReference type="Pfam" id="PF02518">
    <property type="entry name" value="HATPase_c"/>
    <property type="match status" value="1"/>
</dbReference>
<evidence type="ECO:0000256" key="5">
    <source>
        <dbReference type="ARBA" id="ARBA00022679"/>
    </source>
</evidence>
<feature type="compositionally biased region" description="Low complexity" evidence="9">
    <location>
        <begin position="503"/>
        <end position="521"/>
    </location>
</feature>
<dbReference type="NCBIfam" id="TIGR00229">
    <property type="entry name" value="sensory_box"/>
    <property type="match status" value="1"/>
</dbReference>
<dbReference type="SMART" id="SM00387">
    <property type="entry name" value="HATPase_c"/>
    <property type="match status" value="1"/>
</dbReference>
<dbReference type="InterPro" id="IPR005467">
    <property type="entry name" value="His_kinase_dom"/>
</dbReference>
<evidence type="ECO:0000259" key="12">
    <source>
        <dbReference type="PROSITE" id="PS50112"/>
    </source>
</evidence>
<dbReference type="InterPro" id="IPR011006">
    <property type="entry name" value="CheY-like_superfamily"/>
</dbReference>
<dbReference type="Gene3D" id="3.30.565.10">
    <property type="entry name" value="Histidine kinase-like ATPase, C-terminal domain"/>
    <property type="match status" value="1"/>
</dbReference>
<evidence type="ECO:0000313" key="15">
    <source>
        <dbReference type="Proteomes" id="UP000277294"/>
    </source>
</evidence>
<dbReference type="Pfam" id="PF00072">
    <property type="entry name" value="Response_reg"/>
    <property type="match status" value="2"/>
</dbReference>
<dbReference type="InterPro" id="IPR036097">
    <property type="entry name" value="HisK_dim/P_sf"/>
</dbReference>
<dbReference type="SMART" id="SM00448">
    <property type="entry name" value="REC"/>
    <property type="match status" value="2"/>
</dbReference>
<sequence>MNPMAMRVLLAEDNPHDAELALERLERSGLEVESAIVNNEADFVRALDTGAFDLVLSDFHMPGFSGTEALQLARRHPSALPFIFVSGVLGEEHAVDMLKQGATDYVLKQRLERLPIVVRRALDEAQERRSRHAAEQRLKDSETYFGQLVDALRDYSVATLSPAGTIESWNRASEWLFGYTAEEVLGQPGDMFLLPTAPGPAASLTEQLARLDHGSSLVEECWLRRKNGTSFYASVVTTAIVGHGGALRGYSRIVRDMTDSRAAADLLQAAKEQAEAANRAKDRFLAVLSHELRTPLGPIYAAAQALDLRRDLPPECRRSVELIKRNVEVEARLIDDLLDISKIVNDKLSLKLEPTDLAGAVSGIADIFREEASARRISLCYQPPSEPAIVQADQARLQQIIWNLLKNALKFTPPGGEVRIAIHRPEPGRIAVDIADTGIGIPAQALERIFNAFDQGDAETAQARGGLGLGLAIASSLADRHGGVLGVHSDGPGQGTTFTLTLDDPAGSQAPAAAPQDRPAAVPEARPAAILLVEDNEDTAEAMQFLLAEYGYTVDVAENVSVARNSIDARRYDVLVSDMGLPDGDGLDVLRHYAPQPGQTAVALTGYGMEADVRRCLAAGFAAHLTKPLDINQLIQVLQRHGHC</sequence>
<dbReference type="Pfam" id="PF13426">
    <property type="entry name" value="PAS_9"/>
    <property type="match status" value="1"/>
</dbReference>
<evidence type="ECO:0000256" key="6">
    <source>
        <dbReference type="ARBA" id="ARBA00022777"/>
    </source>
</evidence>
<evidence type="ECO:0000256" key="1">
    <source>
        <dbReference type="ARBA" id="ARBA00000085"/>
    </source>
</evidence>